<dbReference type="Pfam" id="PF00082">
    <property type="entry name" value="Peptidase_S8"/>
    <property type="match status" value="1"/>
</dbReference>
<feature type="domain" description="Peptidase S53" evidence="9">
    <location>
        <begin position="206"/>
        <end position="569"/>
    </location>
</feature>
<dbReference type="GO" id="GO:0004252">
    <property type="term" value="F:serine-type endopeptidase activity"/>
    <property type="evidence" value="ECO:0007669"/>
    <property type="project" value="InterPro"/>
</dbReference>
<protein>
    <submittedName>
        <fullName evidence="10">Pseudomonapepsin</fullName>
    </submittedName>
</protein>
<name>A0A402B2E2_9CHLR</name>
<keyword evidence="11" id="KW-1185">Reference proteome</keyword>
<dbReference type="SMART" id="SM00944">
    <property type="entry name" value="Pro-kuma_activ"/>
    <property type="match status" value="1"/>
</dbReference>
<evidence type="ECO:0000256" key="8">
    <source>
        <dbReference type="SAM" id="MobiDB-lite"/>
    </source>
</evidence>
<dbReference type="InterPro" id="IPR023828">
    <property type="entry name" value="Peptidase_S8_Ser-AS"/>
</dbReference>
<keyword evidence="3" id="KW-0479">Metal-binding</keyword>
<dbReference type="AlphaFoldDB" id="A0A402B2E2"/>
<comment type="cofactor">
    <cofactor evidence="1">
        <name>Ca(2+)</name>
        <dbReference type="ChEBI" id="CHEBI:29108"/>
    </cofactor>
</comment>
<dbReference type="GO" id="GO:0046872">
    <property type="term" value="F:metal ion binding"/>
    <property type="evidence" value="ECO:0007669"/>
    <property type="project" value="UniProtKB-KW"/>
</dbReference>
<dbReference type="PROSITE" id="PS51695">
    <property type="entry name" value="SEDOLISIN"/>
    <property type="match status" value="1"/>
</dbReference>
<dbReference type="CDD" id="cd11377">
    <property type="entry name" value="Pro-peptidase_S53"/>
    <property type="match status" value="1"/>
</dbReference>
<dbReference type="InterPro" id="IPR036852">
    <property type="entry name" value="Peptidase_S8/S53_dom_sf"/>
</dbReference>
<keyword evidence="6" id="KW-0106">Calcium</keyword>
<keyword evidence="4" id="KW-0378">Hydrolase</keyword>
<dbReference type="CDD" id="cd04056">
    <property type="entry name" value="Peptidases_S53"/>
    <property type="match status" value="1"/>
</dbReference>
<evidence type="ECO:0000256" key="4">
    <source>
        <dbReference type="ARBA" id="ARBA00022801"/>
    </source>
</evidence>
<dbReference type="InterPro" id="IPR015366">
    <property type="entry name" value="S53_propep"/>
</dbReference>
<reference evidence="11" key="1">
    <citation type="submission" date="2018-12" db="EMBL/GenBank/DDBJ databases">
        <title>Tengunoibacter tsumagoiensis gen. nov., sp. nov., Dictyobacter kobayashii sp. nov., D. alpinus sp. nov., and D. joshuensis sp. nov. and description of Dictyobacteraceae fam. nov. within the order Ktedonobacterales isolated from Tengu-no-mugimeshi.</title>
        <authorList>
            <person name="Wang C.M."/>
            <person name="Zheng Y."/>
            <person name="Sakai Y."/>
            <person name="Toyoda A."/>
            <person name="Minakuchi Y."/>
            <person name="Abe K."/>
            <person name="Yokota A."/>
            <person name="Yabe S."/>
        </authorList>
    </citation>
    <scope>NUCLEOTIDE SEQUENCE [LARGE SCALE GENOMIC DNA]</scope>
    <source>
        <strain evidence="11">Uno16</strain>
    </source>
</reference>
<evidence type="ECO:0000313" key="10">
    <source>
        <dbReference type="EMBL" id="GCE25530.1"/>
    </source>
</evidence>
<dbReference type="Gene3D" id="3.40.50.200">
    <property type="entry name" value="Peptidase S8/S53 domain"/>
    <property type="match status" value="1"/>
</dbReference>
<dbReference type="InterPro" id="IPR030400">
    <property type="entry name" value="Sedolisin_dom"/>
</dbReference>
<dbReference type="Pfam" id="PF09286">
    <property type="entry name" value="Pro-kuma_activ"/>
    <property type="match status" value="1"/>
</dbReference>
<dbReference type="InterPro" id="IPR050819">
    <property type="entry name" value="Tripeptidyl-peptidase_I"/>
</dbReference>
<dbReference type="SUPFAM" id="SSF54897">
    <property type="entry name" value="Protease propeptides/inhibitors"/>
    <property type="match status" value="1"/>
</dbReference>
<dbReference type="GO" id="GO:0008240">
    <property type="term" value="F:tripeptidyl-peptidase activity"/>
    <property type="evidence" value="ECO:0007669"/>
    <property type="project" value="TreeGrafter"/>
</dbReference>
<accession>A0A402B2E2</accession>
<evidence type="ECO:0000256" key="6">
    <source>
        <dbReference type="ARBA" id="ARBA00022837"/>
    </source>
</evidence>
<proteinExistence type="predicted"/>
<keyword evidence="2" id="KW-0645">Protease</keyword>
<evidence type="ECO:0000256" key="3">
    <source>
        <dbReference type="ARBA" id="ARBA00022723"/>
    </source>
</evidence>
<comment type="caution">
    <text evidence="10">The sequence shown here is derived from an EMBL/GenBank/DDBJ whole genome shotgun (WGS) entry which is preliminary data.</text>
</comment>
<dbReference type="PANTHER" id="PTHR14218">
    <property type="entry name" value="PROTEASE S8 TRIPEPTIDYL PEPTIDASE I CLN2"/>
    <property type="match status" value="1"/>
</dbReference>
<dbReference type="GO" id="GO:0006508">
    <property type="term" value="P:proteolysis"/>
    <property type="evidence" value="ECO:0007669"/>
    <property type="project" value="UniProtKB-KW"/>
</dbReference>
<feature type="compositionally biased region" description="Low complexity" evidence="8">
    <location>
        <begin position="598"/>
        <end position="608"/>
    </location>
</feature>
<dbReference type="InterPro" id="IPR000209">
    <property type="entry name" value="Peptidase_S8/S53_dom"/>
</dbReference>
<organism evidence="10 11">
    <name type="scientific">Dictyobacter alpinus</name>
    <dbReference type="NCBI Taxonomy" id="2014873"/>
    <lineage>
        <taxon>Bacteria</taxon>
        <taxon>Bacillati</taxon>
        <taxon>Chloroflexota</taxon>
        <taxon>Ktedonobacteria</taxon>
        <taxon>Ktedonobacterales</taxon>
        <taxon>Dictyobacteraceae</taxon>
        <taxon>Dictyobacter</taxon>
    </lineage>
</organism>
<evidence type="ECO:0000259" key="9">
    <source>
        <dbReference type="PROSITE" id="PS51695"/>
    </source>
</evidence>
<dbReference type="SUPFAM" id="SSF52743">
    <property type="entry name" value="Subtilisin-like"/>
    <property type="match status" value="1"/>
</dbReference>
<evidence type="ECO:0000256" key="5">
    <source>
        <dbReference type="ARBA" id="ARBA00022825"/>
    </source>
</evidence>
<dbReference type="EMBL" id="BIFT01000001">
    <property type="protein sequence ID" value="GCE25530.1"/>
    <property type="molecule type" value="Genomic_DNA"/>
</dbReference>
<feature type="region of interest" description="Disordered" evidence="8">
    <location>
        <begin position="571"/>
        <end position="615"/>
    </location>
</feature>
<gene>
    <name evidence="10" type="ORF">KDA_10140</name>
</gene>
<keyword evidence="7" id="KW-0865">Zymogen</keyword>
<keyword evidence="5" id="KW-0720">Serine protease</keyword>
<dbReference type="PROSITE" id="PS00138">
    <property type="entry name" value="SUBTILASE_SER"/>
    <property type="match status" value="1"/>
</dbReference>
<evidence type="ECO:0000256" key="1">
    <source>
        <dbReference type="ARBA" id="ARBA00001913"/>
    </source>
</evidence>
<feature type="compositionally biased region" description="Low complexity" evidence="8">
    <location>
        <begin position="576"/>
        <end position="589"/>
    </location>
</feature>
<feature type="region of interest" description="Disordered" evidence="8">
    <location>
        <begin position="397"/>
        <end position="431"/>
    </location>
</feature>
<feature type="compositionally biased region" description="Polar residues" evidence="8">
    <location>
        <begin position="401"/>
        <end position="417"/>
    </location>
</feature>
<dbReference type="PANTHER" id="PTHR14218:SF15">
    <property type="entry name" value="TRIPEPTIDYL-PEPTIDASE 1"/>
    <property type="match status" value="1"/>
</dbReference>
<sequence>MKHRLIQMLWLWVVAAVVLGAGLVGMSVMASAQTNQRVPMVGQTVPLVKQAKKVGDMQAQQTMKLSVGLKLQHQEELSQLLQDIYNPSSTHYRQFLTPQQFAERFSPTHEQQQQVVDYLNNQGLTVDNVAPNGLLINAHGSVKQVETTFQVPLHTYQVGKRTFYANEHAPSIPASLSALILSVGGLDNSVQLHPLSQRVPTPRAGFAQPELAGAYDINPLYQAGIQGKGQTVAVFELDGYQPADISQFATKHNLPQPDLTNVLVDGFDGSAGAGAIEAELDIQVINEIAPLAKQLIYEGPNSTAGVNDTYNRIVTDNQAQLVSVSWGQCEAQSGAAELQTLDGIFKQAAAQGISIFAASGDSGAYDCNDQTLSVDSPAGDPYVTGVGGTNLQLGNGGTYGSESAWSGPNDTQRSPNGAGSGGGLSNTFSKPAWQVGPGVDNQYSNGMRQVPDVAADADPQSGYAVYCTVAASGCPTSGDVTIGGTSAAAPLWAGSAALINEFLQQHGQQRIGWANPLLYQLANNTQTYAPFHDVTSGNNLYYFAAANYDLTTGLGSPDVYNIARDGINGTATTGNVPPSATPTPTGTPTVPVPPIATPTPSVTPVQSPANVASQP</sequence>
<evidence type="ECO:0000313" key="11">
    <source>
        <dbReference type="Proteomes" id="UP000287171"/>
    </source>
</evidence>
<dbReference type="RefSeq" id="WP_161981952.1">
    <property type="nucleotide sequence ID" value="NZ_BIFT01000001.1"/>
</dbReference>
<dbReference type="Proteomes" id="UP000287171">
    <property type="component" value="Unassembled WGS sequence"/>
</dbReference>
<evidence type="ECO:0000256" key="7">
    <source>
        <dbReference type="ARBA" id="ARBA00023145"/>
    </source>
</evidence>
<evidence type="ECO:0000256" key="2">
    <source>
        <dbReference type="ARBA" id="ARBA00022670"/>
    </source>
</evidence>